<comment type="similarity">
    <text evidence="2 10">Belongs to the mitochondrial carrier (TC 2.A.29) family.</text>
</comment>
<evidence type="ECO:0000256" key="9">
    <source>
        <dbReference type="PROSITE-ProRule" id="PRU00282"/>
    </source>
</evidence>
<evidence type="ECO:0000256" key="11">
    <source>
        <dbReference type="SAM" id="Phobius"/>
    </source>
</evidence>
<reference evidence="12" key="2">
    <citation type="submission" date="2025-09" db="UniProtKB">
        <authorList>
            <consortium name="Ensembl"/>
        </authorList>
    </citation>
    <scope>IDENTIFICATION</scope>
</reference>
<proteinExistence type="inferred from homology"/>
<evidence type="ECO:0000256" key="3">
    <source>
        <dbReference type="ARBA" id="ARBA00022448"/>
    </source>
</evidence>
<keyword evidence="6 11" id="KW-1133">Transmembrane helix</keyword>
<keyword evidence="8 9" id="KW-0472">Membrane</keyword>
<feature type="transmembrane region" description="Helical" evidence="11">
    <location>
        <begin position="62"/>
        <end position="84"/>
    </location>
</feature>
<keyword evidence="13" id="KW-1185">Reference proteome</keyword>
<evidence type="ECO:0000313" key="12">
    <source>
        <dbReference type="Ensembl" id="ENSEBUP00000003687.1"/>
    </source>
</evidence>
<name>A0A8C4N9Q8_EPTBU</name>
<dbReference type="SUPFAM" id="SSF103506">
    <property type="entry name" value="Mitochondrial carrier"/>
    <property type="match status" value="1"/>
</dbReference>
<evidence type="ECO:0000256" key="8">
    <source>
        <dbReference type="ARBA" id="ARBA00023136"/>
    </source>
</evidence>
<keyword evidence="4 9" id="KW-0812">Transmembrane</keyword>
<dbReference type="AlphaFoldDB" id="A0A8C4N9Q8"/>
<accession>A0A8C4N9Q8</accession>
<evidence type="ECO:0000256" key="7">
    <source>
        <dbReference type="ARBA" id="ARBA00023128"/>
    </source>
</evidence>
<dbReference type="PANTHER" id="PTHR45624:SF7">
    <property type="entry name" value="SOLUTE CARRIER FAMILY 25 MEMBER 48"/>
    <property type="match status" value="1"/>
</dbReference>
<evidence type="ECO:0000256" key="5">
    <source>
        <dbReference type="ARBA" id="ARBA00022737"/>
    </source>
</evidence>
<reference evidence="12" key="1">
    <citation type="submission" date="2025-08" db="UniProtKB">
        <authorList>
            <consortium name="Ensembl"/>
        </authorList>
    </citation>
    <scope>IDENTIFICATION</scope>
</reference>
<evidence type="ECO:0000256" key="2">
    <source>
        <dbReference type="ARBA" id="ARBA00006375"/>
    </source>
</evidence>
<keyword evidence="5" id="KW-0677">Repeat</keyword>
<comment type="subcellular location">
    <subcellularLocation>
        <location evidence="1">Mitochondrion membrane</location>
        <topology evidence="1">Multi-pass membrane protein</topology>
    </subcellularLocation>
</comment>
<dbReference type="GO" id="GO:0022857">
    <property type="term" value="F:transmembrane transporter activity"/>
    <property type="evidence" value="ECO:0007669"/>
    <property type="project" value="TreeGrafter"/>
</dbReference>
<feature type="transmembrane region" description="Helical" evidence="11">
    <location>
        <begin position="104"/>
        <end position="125"/>
    </location>
</feature>
<keyword evidence="7" id="KW-0496">Mitochondrion</keyword>
<dbReference type="OMA" id="KLENCHA"/>
<dbReference type="Proteomes" id="UP000694388">
    <property type="component" value="Unplaced"/>
</dbReference>
<evidence type="ECO:0000256" key="10">
    <source>
        <dbReference type="RuleBase" id="RU000488"/>
    </source>
</evidence>
<evidence type="ECO:0000313" key="13">
    <source>
        <dbReference type="Proteomes" id="UP000694388"/>
    </source>
</evidence>
<dbReference type="InterPro" id="IPR023395">
    <property type="entry name" value="MCP_dom_sf"/>
</dbReference>
<dbReference type="PANTHER" id="PTHR45624">
    <property type="entry name" value="MITOCHONDRIAL BASIC AMINO ACIDS TRANSPORTER-RELATED"/>
    <property type="match status" value="1"/>
</dbReference>
<organism evidence="12 13">
    <name type="scientific">Eptatretus burgeri</name>
    <name type="common">Inshore hagfish</name>
    <dbReference type="NCBI Taxonomy" id="7764"/>
    <lineage>
        <taxon>Eukaryota</taxon>
        <taxon>Metazoa</taxon>
        <taxon>Chordata</taxon>
        <taxon>Craniata</taxon>
        <taxon>Vertebrata</taxon>
        <taxon>Cyclostomata</taxon>
        <taxon>Myxini</taxon>
        <taxon>Myxiniformes</taxon>
        <taxon>Myxinidae</taxon>
        <taxon>Eptatretinae</taxon>
        <taxon>Eptatretus</taxon>
    </lineage>
</organism>
<dbReference type="GO" id="GO:0031966">
    <property type="term" value="C:mitochondrial membrane"/>
    <property type="evidence" value="ECO:0007669"/>
    <property type="project" value="UniProtKB-SubCell"/>
</dbReference>
<keyword evidence="3 10" id="KW-0813">Transport</keyword>
<dbReference type="InterPro" id="IPR050567">
    <property type="entry name" value="Mitochondrial_Carrier"/>
</dbReference>
<dbReference type="Pfam" id="PF00153">
    <property type="entry name" value="Mito_carr"/>
    <property type="match status" value="2"/>
</dbReference>
<evidence type="ECO:0000256" key="4">
    <source>
        <dbReference type="ARBA" id="ARBA00022692"/>
    </source>
</evidence>
<evidence type="ECO:0000256" key="1">
    <source>
        <dbReference type="ARBA" id="ARBA00004225"/>
    </source>
</evidence>
<sequence>MENFQPDDFLAGWVGGAAGVLVGHPLDTVKTRLQAGTGYNSMLHCITSIHHKETIRGFFKGMAFPLATVAMCNSVIFGVFGTALRLLSTRRDATTPCKPALFDLISASALSGVAAVAVGSPIELVKIRLQMQVQAPGRQGTFRGPLHCFLTTLQQGGLLGVYRGGGAMLLRDIPGYCTYFVPYTLLCQNLTPQGRQGPHPAIIWLSGGVSGLLKAPWWSWLSLCCEMHYPVRGNRQEQLILF</sequence>
<dbReference type="Ensembl" id="ENSEBUT00000004071.1">
    <property type="protein sequence ID" value="ENSEBUP00000003687.1"/>
    <property type="gene ID" value="ENSEBUG00000002652.1"/>
</dbReference>
<dbReference type="GeneTree" id="ENSGT00940000159354"/>
<feature type="repeat" description="Solcar" evidence="9">
    <location>
        <begin position="99"/>
        <end position="189"/>
    </location>
</feature>
<dbReference type="Gene3D" id="1.50.40.10">
    <property type="entry name" value="Mitochondrial carrier domain"/>
    <property type="match status" value="1"/>
</dbReference>
<dbReference type="PROSITE" id="PS50920">
    <property type="entry name" value="SOLCAR"/>
    <property type="match status" value="2"/>
</dbReference>
<feature type="repeat" description="Solcar" evidence="9">
    <location>
        <begin position="6"/>
        <end position="86"/>
    </location>
</feature>
<protein>
    <submittedName>
        <fullName evidence="12">Solute carrier family 25 member 48</fullName>
    </submittedName>
</protein>
<evidence type="ECO:0000256" key="6">
    <source>
        <dbReference type="ARBA" id="ARBA00022989"/>
    </source>
</evidence>
<dbReference type="InterPro" id="IPR018108">
    <property type="entry name" value="MCP_transmembrane"/>
</dbReference>